<comment type="caution">
    <text evidence="2">The sequence shown here is derived from an EMBL/GenBank/DDBJ whole genome shotgun (WGS) entry which is preliminary data.</text>
</comment>
<name>A0AAW1RF85_9CHLO</name>
<dbReference type="EMBL" id="JALJOU010000042">
    <property type="protein sequence ID" value="KAK9832115.1"/>
    <property type="molecule type" value="Genomic_DNA"/>
</dbReference>
<organism evidence="2 3">
    <name type="scientific">Elliptochloris bilobata</name>
    <dbReference type="NCBI Taxonomy" id="381761"/>
    <lineage>
        <taxon>Eukaryota</taxon>
        <taxon>Viridiplantae</taxon>
        <taxon>Chlorophyta</taxon>
        <taxon>core chlorophytes</taxon>
        <taxon>Trebouxiophyceae</taxon>
        <taxon>Trebouxiophyceae incertae sedis</taxon>
        <taxon>Elliptochloris clade</taxon>
        <taxon>Elliptochloris</taxon>
    </lineage>
</organism>
<evidence type="ECO:0000256" key="1">
    <source>
        <dbReference type="SAM" id="Phobius"/>
    </source>
</evidence>
<proteinExistence type="predicted"/>
<keyword evidence="1" id="KW-1133">Transmembrane helix</keyword>
<keyword evidence="1" id="KW-0472">Membrane</keyword>
<keyword evidence="1" id="KW-0812">Transmembrane</keyword>
<dbReference type="Proteomes" id="UP001445335">
    <property type="component" value="Unassembled WGS sequence"/>
</dbReference>
<keyword evidence="3" id="KW-1185">Reference proteome</keyword>
<accession>A0AAW1RF85</accession>
<sequence length="109" mass="12000">MTVCLFPHWFVRFLQQEGGPTTDNMSKAPSCNGAQSPPSDWLDNFDPNFVLAVVVGALLSVLALCCTLVCREPCTDRIDDRANGRQKLGVHSIKVPPRPIAPLHNKRAM</sequence>
<evidence type="ECO:0000313" key="2">
    <source>
        <dbReference type="EMBL" id="KAK9832115.1"/>
    </source>
</evidence>
<protein>
    <submittedName>
        <fullName evidence="2">Uncharacterized protein</fullName>
    </submittedName>
</protein>
<reference evidence="2 3" key="1">
    <citation type="journal article" date="2024" name="Nat. Commun.">
        <title>Phylogenomics reveals the evolutionary origins of lichenization in chlorophyte algae.</title>
        <authorList>
            <person name="Puginier C."/>
            <person name="Libourel C."/>
            <person name="Otte J."/>
            <person name="Skaloud P."/>
            <person name="Haon M."/>
            <person name="Grisel S."/>
            <person name="Petersen M."/>
            <person name="Berrin J.G."/>
            <person name="Delaux P.M."/>
            <person name="Dal Grande F."/>
            <person name="Keller J."/>
        </authorList>
    </citation>
    <scope>NUCLEOTIDE SEQUENCE [LARGE SCALE GENOMIC DNA]</scope>
    <source>
        <strain evidence="2 3">SAG 245.80</strain>
    </source>
</reference>
<evidence type="ECO:0000313" key="3">
    <source>
        <dbReference type="Proteomes" id="UP001445335"/>
    </source>
</evidence>
<dbReference type="AlphaFoldDB" id="A0AAW1RF85"/>
<gene>
    <name evidence="2" type="ORF">WJX81_008516</name>
</gene>
<feature type="transmembrane region" description="Helical" evidence="1">
    <location>
        <begin position="49"/>
        <end position="70"/>
    </location>
</feature>